<accession>A0A0V0H2Q6</accession>
<dbReference type="AlphaFoldDB" id="A0A0V0H2Q6"/>
<sequence length="76" mass="8859">MGEILQNGFRNLSTSMPNVCKNNLLGISRKPERKAKEPYHFKKYLVRNQKVNKQSVEKMTYHISLSINLGPHRFTV</sequence>
<name>A0A0V0H2Q6_SOLCH</name>
<organism evidence="1">
    <name type="scientific">Solanum chacoense</name>
    <name type="common">Chaco potato</name>
    <dbReference type="NCBI Taxonomy" id="4108"/>
    <lineage>
        <taxon>Eukaryota</taxon>
        <taxon>Viridiplantae</taxon>
        <taxon>Streptophyta</taxon>
        <taxon>Embryophyta</taxon>
        <taxon>Tracheophyta</taxon>
        <taxon>Spermatophyta</taxon>
        <taxon>Magnoliopsida</taxon>
        <taxon>eudicotyledons</taxon>
        <taxon>Gunneridae</taxon>
        <taxon>Pentapetalae</taxon>
        <taxon>asterids</taxon>
        <taxon>lamiids</taxon>
        <taxon>Solanales</taxon>
        <taxon>Solanaceae</taxon>
        <taxon>Solanoideae</taxon>
        <taxon>Solaneae</taxon>
        <taxon>Solanum</taxon>
    </lineage>
</organism>
<proteinExistence type="predicted"/>
<reference evidence="1" key="1">
    <citation type="submission" date="2015-12" db="EMBL/GenBank/DDBJ databases">
        <title>Gene expression during late stages of embryo sac development: a critical building block for successful pollen-pistil interactions.</title>
        <authorList>
            <person name="Liu Y."/>
            <person name="Joly V."/>
            <person name="Sabar M."/>
            <person name="Matton D.P."/>
        </authorList>
    </citation>
    <scope>NUCLEOTIDE SEQUENCE</scope>
</reference>
<evidence type="ECO:0000313" key="1">
    <source>
        <dbReference type="EMBL" id="JAP14435.1"/>
    </source>
</evidence>
<dbReference type="EMBL" id="GEDG01026572">
    <property type="protein sequence ID" value="JAP14435.1"/>
    <property type="molecule type" value="Transcribed_RNA"/>
</dbReference>
<protein>
    <submittedName>
        <fullName evidence="1">Putative ovule protein</fullName>
    </submittedName>
</protein>